<dbReference type="InterPro" id="IPR011990">
    <property type="entry name" value="TPR-like_helical_dom_sf"/>
</dbReference>
<evidence type="ECO:0000313" key="6">
    <source>
        <dbReference type="Proteomes" id="UP000199352"/>
    </source>
</evidence>
<dbReference type="PROSITE" id="PS50043">
    <property type="entry name" value="HTH_LUXR_2"/>
    <property type="match status" value="1"/>
</dbReference>
<feature type="domain" description="HTH luxR-type" evidence="4">
    <location>
        <begin position="843"/>
        <end position="908"/>
    </location>
</feature>
<dbReference type="PANTHER" id="PTHR44688:SF16">
    <property type="entry name" value="DNA-BINDING TRANSCRIPTIONAL ACTIVATOR DEVR_DOSR"/>
    <property type="match status" value="1"/>
</dbReference>
<dbReference type="PANTHER" id="PTHR44688">
    <property type="entry name" value="DNA-BINDING TRANSCRIPTIONAL ACTIVATOR DEVR_DOSR"/>
    <property type="match status" value="1"/>
</dbReference>
<dbReference type="InterPro" id="IPR036388">
    <property type="entry name" value="WH-like_DNA-bd_sf"/>
</dbReference>
<dbReference type="AlphaFoldDB" id="A0A1H9IS90"/>
<dbReference type="SUPFAM" id="SSF52540">
    <property type="entry name" value="P-loop containing nucleoside triphosphate hydrolases"/>
    <property type="match status" value="1"/>
</dbReference>
<dbReference type="Gene3D" id="3.40.50.300">
    <property type="entry name" value="P-loop containing nucleotide triphosphate hydrolases"/>
    <property type="match status" value="1"/>
</dbReference>
<dbReference type="CDD" id="cd06170">
    <property type="entry name" value="LuxR_C_like"/>
    <property type="match status" value="1"/>
</dbReference>
<dbReference type="Gene3D" id="1.10.10.10">
    <property type="entry name" value="Winged helix-like DNA-binding domain superfamily/Winged helix DNA-binding domain"/>
    <property type="match status" value="1"/>
</dbReference>
<keyword evidence="1" id="KW-0805">Transcription regulation</keyword>
<evidence type="ECO:0000256" key="3">
    <source>
        <dbReference type="ARBA" id="ARBA00023163"/>
    </source>
</evidence>
<dbReference type="PROSITE" id="PS00622">
    <property type="entry name" value="HTH_LUXR_1"/>
    <property type="match status" value="1"/>
</dbReference>
<proteinExistence type="predicted"/>
<evidence type="ECO:0000256" key="2">
    <source>
        <dbReference type="ARBA" id="ARBA00023125"/>
    </source>
</evidence>
<evidence type="ECO:0000313" key="5">
    <source>
        <dbReference type="EMBL" id="SEQ77436.1"/>
    </source>
</evidence>
<dbReference type="InterPro" id="IPR041664">
    <property type="entry name" value="AAA_16"/>
</dbReference>
<dbReference type="InterPro" id="IPR027417">
    <property type="entry name" value="P-loop_NTPase"/>
</dbReference>
<dbReference type="Pfam" id="PF13191">
    <property type="entry name" value="AAA_16"/>
    <property type="match status" value="1"/>
</dbReference>
<dbReference type="Proteomes" id="UP000199352">
    <property type="component" value="Unassembled WGS sequence"/>
</dbReference>
<protein>
    <submittedName>
        <fullName evidence="5">Regulatory protein, luxR family</fullName>
    </submittedName>
</protein>
<dbReference type="OrthoDB" id="134933at2"/>
<dbReference type="InterPro" id="IPR016032">
    <property type="entry name" value="Sig_transdc_resp-reg_C-effctor"/>
</dbReference>
<evidence type="ECO:0000256" key="1">
    <source>
        <dbReference type="ARBA" id="ARBA00023015"/>
    </source>
</evidence>
<reference evidence="6" key="1">
    <citation type="submission" date="2016-10" db="EMBL/GenBank/DDBJ databases">
        <authorList>
            <person name="Varghese N."/>
            <person name="Submissions S."/>
        </authorList>
    </citation>
    <scope>NUCLEOTIDE SEQUENCE [LARGE SCALE GENOMIC DNA]</scope>
    <source>
        <strain evidence="6">CGMCC 4.3525</strain>
    </source>
</reference>
<dbReference type="GO" id="GO:0003677">
    <property type="term" value="F:DNA binding"/>
    <property type="evidence" value="ECO:0007669"/>
    <property type="project" value="UniProtKB-KW"/>
</dbReference>
<dbReference type="RefSeq" id="WP_089951169.1">
    <property type="nucleotide sequence ID" value="NZ_FOFR01000005.1"/>
</dbReference>
<organism evidence="5 6">
    <name type="scientific">Lentzea xinjiangensis</name>
    <dbReference type="NCBI Taxonomy" id="402600"/>
    <lineage>
        <taxon>Bacteria</taxon>
        <taxon>Bacillati</taxon>
        <taxon>Actinomycetota</taxon>
        <taxon>Actinomycetes</taxon>
        <taxon>Pseudonocardiales</taxon>
        <taxon>Pseudonocardiaceae</taxon>
        <taxon>Lentzea</taxon>
    </lineage>
</organism>
<dbReference type="SMART" id="SM00421">
    <property type="entry name" value="HTH_LUXR"/>
    <property type="match status" value="1"/>
</dbReference>
<dbReference type="SUPFAM" id="SSF46894">
    <property type="entry name" value="C-terminal effector domain of the bipartite response regulators"/>
    <property type="match status" value="1"/>
</dbReference>
<keyword evidence="6" id="KW-1185">Reference proteome</keyword>
<dbReference type="Pfam" id="PF00196">
    <property type="entry name" value="GerE"/>
    <property type="match status" value="1"/>
</dbReference>
<evidence type="ECO:0000259" key="4">
    <source>
        <dbReference type="PROSITE" id="PS50043"/>
    </source>
</evidence>
<accession>A0A1H9IS90</accession>
<keyword evidence="3" id="KW-0804">Transcription</keyword>
<gene>
    <name evidence="5" type="ORF">SAMN05216188_10555</name>
</gene>
<dbReference type="STRING" id="402600.SAMN05216188_10555"/>
<dbReference type="SUPFAM" id="SSF48452">
    <property type="entry name" value="TPR-like"/>
    <property type="match status" value="1"/>
</dbReference>
<dbReference type="EMBL" id="FOFR01000005">
    <property type="protein sequence ID" value="SEQ77436.1"/>
    <property type="molecule type" value="Genomic_DNA"/>
</dbReference>
<dbReference type="GO" id="GO:0006355">
    <property type="term" value="P:regulation of DNA-templated transcription"/>
    <property type="evidence" value="ECO:0007669"/>
    <property type="project" value="InterPro"/>
</dbReference>
<sequence>MTGTSDNSMTEARLAGLIERDEQWAALEALLSDSLSGSGRVALLTGPVASGKTELLHAFGEASGVSFVKASCSAFERDLPFGVVSQIFHPLDAPAEVDELLDAAARSADGPSARQLHALCIALMDLTAERPLVIGVDDVQHADSSSLHWLLYLIRRLGQAKVLLMLSETASPRAAHTPLHTELLRHPHCRDVQLAPLGALDGLFEAPAHAAQAMDLTGGNPLLVRSLLDDQRLCKPRDDGGLVIGPAFRRALVSCLHRCDHPVLSVARALAVTGEQATPESLGRLARVDTETVMSALDVMNEAGLLRDGWFRDPVARAAVLDDLSTQDRKEMYLGAALLLHDEGAPATEVAPYLVMADHSENPWMVPVFEEAAEHALRDEQIETALRYLELAHRACVEVHGRAAIAAKLVRVEWRVNPSAAGRRLGTVVPAMRAGQLSDRDVTSLVQPMLWNCLVDEATEALERVRRAPSGGQRAMELWLACSHPTLARRPQVEPVKTRTVSLTSGPMLKAVTALANVLTYGSNDASVTDAEHVLQAVRPSDSGSWGPESAMLALQALVYADRLDVAAQWCDRLLDEARTKNLAVARAFFSSVRAEVSLRRGELANAFEHAQNALDFMPAGGWGVAVGLPLGVLVNAATKRGRHEEAAAFLDQPVPEAMFQSRYGLHYLYARGHHYLATSRHYAALADFLSCGELMTSWGVDQPSVVPWRTSAAEAWLQHGANRDEAKRLINEQLARLGPEATRTRGVALRLLAATNQPHNRPQLLQDAVAILEEYGDQYELARALADLSKAHQALREHRRAWTVARRGWHVANVCDAAELAEELLPSRGKADADDAPAEERPVDPIATLTDAERRVAALAAVGYTNREIASKLYITPSTIEQHLTRVYRKLNVKYRKDLPADLHSYLPSTA</sequence>
<name>A0A1H9IS90_9PSEU</name>
<keyword evidence="2" id="KW-0238">DNA-binding</keyword>
<dbReference type="InterPro" id="IPR000792">
    <property type="entry name" value="Tscrpt_reg_LuxR_C"/>
</dbReference>
<dbReference type="PRINTS" id="PR00038">
    <property type="entry name" value="HTHLUXR"/>
</dbReference>